<dbReference type="Gene3D" id="3.40.50.1820">
    <property type="entry name" value="alpha/beta hydrolase"/>
    <property type="match status" value="1"/>
</dbReference>
<gene>
    <name evidence="4" type="ORF">AAGS29_03410</name>
</gene>
<evidence type="ECO:0000256" key="1">
    <source>
        <dbReference type="ARBA" id="ARBA00005622"/>
    </source>
</evidence>
<dbReference type="GO" id="GO:0016787">
    <property type="term" value="F:hydrolase activity"/>
    <property type="evidence" value="ECO:0007669"/>
    <property type="project" value="UniProtKB-KW"/>
</dbReference>
<accession>A0ABU9UN16</accession>
<dbReference type="Pfam" id="PF00756">
    <property type="entry name" value="Esterase"/>
    <property type="match status" value="1"/>
</dbReference>
<proteinExistence type="inferred from homology"/>
<keyword evidence="5" id="KW-1185">Reference proteome</keyword>
<dbReference type="EMBL" id="JBCHKU010000003">
    <property type="protein sequence ID" value="MEM6247656.1"/>
    <property type="molecule type" value="Genomic_DNA"/>
</dbReference>
<name>A0ABU9UN16_9GAMM</name>
<dbReference type="SUPFAM" id="SSF53474">
    <property type="entry name" value="alpha/beta-Hydrolases"/>
    <property type="match status" value="1"/>
</dbReference>
<dbReference type="RefSeq" id="WP_342898819.1">
    <property type="nucleotide sequence ID" value="NZ_JBCHKT010000005.1"/>
</dbReference>
<organism evidence="4 5">
    <name type="scientific">Shewanella vaxholmensis</name>
    <dbReference type="NCBI Taxonomy" id="3063535"/>
    <lineage>
        <taxon>Bacteria</taxon>
        <taxon>Pseudomonadati</taxon>
        <taxon>Pseudomonadota</taxon>
        <taxon>Gammaproteobacteria</taxon>
        <taxon>Alteromonadales</taxon>
        <taxon>Shewanellaceae</taxon>
        <taxon>Shewanella</taxon>
    </lineage>
</organism>
<dbReference type="PANTHER" id="PTHR40841">
    <property type="entry name" value="SIDEROPHORE TRIACETYLFUSARININE C ESTERASE"/>
    <property type="match status" value="1"/>
</dbReference>
<dbReference type="PANTHER" id="PTHR40841:SF2">
    <property type="entry name" value="SIDEROPHORE-DEGRADING ESTERASE (EUROFUNG)"/>
    <property type="match status" value="1"/>
</dbReference>
<evidence type="ECO:0000313" key="5">
    <source>
        <dbReference type="Proteomes" id="UP001489333"/>
    </source>
</evidence>
<keyword evidence="2 4" id="KW-0378">Hydrolase</keyword>
<evidence type="ECO:0000256" key="2">
    <source>
        <dbReference type="ARBA" id="ARBA00022801"/>
    </source>
</evidence>
<feature type="chain" id="PRO_5045255809" evidence="3">
    <location>
        <begin position="33"/>
        <end position="440"/>
    </location>
</feature>
<dbReference type="InterPro" id="IPR029058">
    <property type="entry name" value="AB_hydrolase_fold"/>
</dbReference>
<keyword evidence="3" id="KW-0732">Signal</keyword>
<comment type="caution">
    <text evidence="4">The sequence shown here is derived from an EMBL/GenBank/DDBJ whole genome shotgun (WGS) entry which is preliminary data.</text>
</comment>
<evidence type="ECO:0000256" key="3">
    <source>
        <dbReference type="SAM" id="SignalP"/>
    </source>
</evidence>
<evidence type="ECO:0000313" key="4">
    <source>
        <dbReference type="EMBL" id="MEM6247656.1"/>
    </source>
</evidence>
<sequence>MDCKLRLYLALRHQINRIALLACIFLISPVQAENSPTHTMPVSERSSLVYGQSFTHNSNLYNAERRYMVALPERYHATQRQYPVFYIIDGDFQFRHVSAAVNNLARVGKIPPMIVVGIALQGQADYIKSTTWAAEDNPEYGGAALLQSYLAQELIPLINQQFRTSGNNALAGYSLGGLFTLYSMMQQNTPFNAYLAMSPSIWFDNYSSNALFTQYLKQKQQDKSKLPPLFLSVANEQGMGVVEMVDAINPIASELVANQQWRWQFQQFPDENHYTTAMPALLDALAFLSPQYFIDLDELVKLPKYADVFDLFAAKQQTWAGFQLEWLQAYTFAKYVFISKQEGQIDQLLKDAKQQLPASYTELCIGLAKVFIYKQQADKAQQILLSAKTEGELSADWQQQMSLSYVALGNKDAALKAHQRALFLAKSQGLESWEWWELAP</sequence>
<feature type="signal peptide" evidence="3">
    <location>
        <begin position="1"/>
        <end position="32"/>
    </location>
</feature>
<comment type="similarity">
    <text evidence="1">Belongs to the esterase D family.</text>
</comment>
<protein>
    <submittedName>
        <fullName evidence="4">Alpha/beta hydrolase-fold protein</fullName>
    </submittedName>
</protein>
<dbReference type="InterPro" id="IPR052558">
    <property type="entry name" value="Siderophore_Hydrolase_D"/>
</dbReference>
<dbReference type="Proteomes" id="UP001489333">
    <property type="component" value="Unassembled WGS sequence"/>
</dbReference>
<dbReference type="InterPro" id="IPR000801">
    <property type="entry name" value="Esterase-like"/>
</dbReference>
<reference evidence="4 5" key="1">
    <citation type="submission" date="2024-04" db="EMBL/GenBank/DDBJ databases">
        <title>Novel Shewanella species isolated from Baltic Sea sediments.</title>
        <authorList>
            <person name="Martin-Rodriguez A.J."/>
            <person name="Fernandez-Juarez V."/>
            <person name="Valeriano V.D."/>
            <person name="Mihindukulasooriya I."/>
            <person name="Ceresnova L."/>
            <person name="Joffre E."/>
            <person name="Jensie-Markopoulos S."/>
            <person name="Moore E.R.B."/>
            <person name="Sjoling A."/>
        </authorList>
    </citation>
    <scope>NUCLEOTIDE SEQUENCE [LARGE SCALE GENOMIC DNA]</scope>
    <source>
        <strain evidence="4 5">VAX-SP0-0CM-1</strain>
    </source>
</reference>